<gene>
    <name evidence="2" type="ORF">J2S25_000973</name>
</gene>
<sequence>MIYVIWAAVFLVSFYSILFSVTLWKQNNKPGSIAIFLLSLAAATLPYFTLVK</sequence>
<keyword evidence="1" id="KW-1133">Transmembrane helix</keyword>
<dbReference type="Proteomes" id="UP001242313">
    <property type="component" value="Unassembled WGS sequence"/>
</dbReference>
<feature type="transmembrane region" description="Helical" evidence="1">
    <location>
        <begin position="6"/>
        <end position="24"/>
    </location>
</feature>
<keyword evidence="1" id="KW-0472">Membrane</keyword>
<keyword evidence="3" id="KW-1185">Reference proteome</keyword>
<name>A0ABU0FTU4_9BACI</name>
<protein>
    <submittedName>
        <fullName evidence="2">Uncharacterized protein</fullName>
    </submittedName>
</protein>
<evidence type="ECO:0000313" key="3">
    <source>
        <dbReference type="Proteomes" id="UP001242313"/>
    </source>
</evidence>
<feature type="transmembrane region" description="Helical" evidence="1">
    <location>
        <begin position="31"/>
        <end position="50"/>
    </location>
</feature>
<reference evidence="2 3" key="1">
    <citation type="submission" date="2023-07" db="EMBL/GenBank/DDBJ databases">
        <title>Genomic Encyclopedia of Type Strains, Phase IV (KMG-IV): sequencing the most valuable type-strain genomes for metagenomic binning, comparative biology and taxonomic classification.</title>
        <authorList>
            <person name="Goeker M."/>
        </authorList>
    </citation>
    <scope>NUCLEOTIDE SEQUENCE [LARGE SCALE GENOMIC DNA]</scope>
    <source>
        <strain evidence="2 3">DSM 19598</strain>
    </source>
</reference>
<keyword evidence="1" id="KW-0812">Transmembrane</keyword>
<accession>A0ABU0FTU4</accession>
<organism evidence="2 3">
    <name type="scientific">Mesobacillus stamsii</name>
    <dbReference type="NCBI Taxonomy" id="225347"/>
    <lineage>
        <taxon>Bacteria</taxon>
        <taxon>Bacillati</taxon>
        <taxon>Bacillota</taxon>
        <taxon>Bacilli</taxon>
        <taxon>Bacillales</taxon>
        <taxon>Bacillaceae</taxon>
        <taxon>Mesobacillus</taxon>
    </lineage>
</organism>
<dbReference type="EMBL" id="JAUSUN010000004">
    <property type="protein sequence ID" value="MDQ0412793.1"/>
    <property type="molecule type" value="Genomic_DNA"/>
</dbReference>
<dbReference type="RefSeq" id="WP_307191351.1">
    <property type="nucleotide sequence ID" value="NZ_JAUSUN010000004.1"/>
</dbReference>
<evidence type="ECO:0000256" key="1">
    <source>
        <dbReference type="SAM" id="Phobius"/>
    </source>
</evidence>
<proteinExistence type="predicted"/>
<evidence type="ECO:0000313" key="2">
    <source>
        <dbReference type="EMBL" id="MDQ0412793.1"/>
    </source>
</evidence>
<comment type="caution">
    <text evidence="2">The sequence shown here is derived from an EMBL/GenBank/DDBJ whole genome shotgun (WGS) entry which is preliminary data.</text>
</comment>